<evidence type="ECO:0000313" key="8">
    <source>
        <dbReference type="EMBL" id="WEG35617.1"/>
    </source>
</evidence>
<feature type="transmembrane region" description="Helical" evidence="7">
    <location>
        <begin position="130"/>
        <end position="148"/>
    </location>
</feature>
<name>A0ABY8C4U3_9FIRM</name>
<protein>
    <submittedName>
        <fullName evidence="8">Metal ABC transporter permease</fullName>
    </submittedName>
</protein>
<sequence length="266" mass="28464">MSAIFEYEFLQRAFIVGTLLAVILPCIGLTVLLKRLSMMGDTLAHASLAGVALGLLVGINPLFFAVAACVIAGLGIETIAAKLKAYQEISTVIILSAAIGLAGIFTSYTSGNAISSYLFGSIVTISDAEFYLVLAVSALVVIVYTVIYKQLYLLVFDSKAAEILGIKSRWLNFIFTLLGAITISIAAKTIGSLIVSSLLVLPVICAMQFSKTYKQTLFISIALSAAYVYIGLICSYYFDLKPGSVIVLIAVIVLLAVMAVKYRRRA</sequence>
<dbReference type="RefSeq" id="WP_315568171.1">
    <property type="nucleotide sequence ID" value="NZ_CP118866.1"/>
</dbReference>
<evidence type="ECO:0000256" key="6">
    <source>
        <dbReference type="RuleBase" id="RU003943"/>
    </source>
</evidence>
<dbReference type="InterPro" id="IPR037294">
    <property type="entry name" value="ABC_BtuC-like"/>
</dbReference>
<evidence type="ECO:0000256" key="2">
    <source>
        <dbReference type="ARBA" id="ARBA00008034"/>
    </source>
</evidence>
<keyword evidence="6" id="KW-0813">Transport</keyword>
<evidence type="ECO:0000313" key="9">
    <source>
        <dbReference type="Proteomes" id="UP001220478"/>
    </source>
</evidence>
<feature type="transmembrane region" description="Helical" evidence="7">
    <location>
        <begin position="217"/>
        <end position="238"/>
    </location>
</feature>
<evidence type="ECO:0000256" key="3">
    <source>
        <dbReference type="ARBA" id="ARBA00022692"/>
    </source>
</evidence>
<keyword evidence="5 7" id="KW-0472">Membrane</keyword>
<feature type="transmembrane region" description="Helical" evidence="7">
    <location>
        <begin position="88"/>
        <end position="110"/>
    </location>
</feature>
<feature type="transmembrane region" description="Helical" evidence="7">
    <location>
        <begin position="169"/>
        <end position="187"/>
    </location>
</feature>
<feature type="transmembrane region" description="Helical" evidence="7">
    <location>
        <begin position="244"/>
        <end position="262"/>
    </location>
</feature>
<dbReference type="SUPFAM" id="SSF81345">
    <property type="entry name" value="ABC transporter involved in vitamin B12 uptake, BtuC"/>
    <property type="match status" value="1"/>
</dbReference>
<dbReference type="EMBL" id="CP118868">
    <property type="protein sequence ID" value="WEG35617.1"/>
    <property type="molecule type" value="Genomic_DNA"/>
</dbReference>
<dbReference type="Pfam" id="PF00950">
    <property type="entry name" value="ABC-3"/>
    <property type="match status" value="1"/>
</dbReference>
<feature type="transmembrane region" description="Helical" evidence="7">
    <location>
        <begin position="12"/>
        <end position="33"/>
    </location>
</feature>
<evidence type="ECO:0000256" key="7">
    <source>
        <dbReference type="SAM" id="Phobius"/>
    </source>
</evidence>
<dbReference type="PANTHER" id="PTHR30477:SF0">
    <property type="entry name" value="METAL TRANSPORT SYSTEM MEMBRANE PROTEIN TM_0125-RELATED"/>
    <property type="match status" value="1"/>
</dbReference>
<keyword evidence="9" id="KW-1185">Reference proteome</keyword>
<accession>A0ABY8C4U3</accession>
<dbReference type="Gene3D" id="1.10.3470.10">
    <property type="entry name" value="ABC transporter involved in vitamin B12 uptake, BtuC"/>
    <property type="match status" value="1"/>
</dbReference>
<proteinExistence type="inferred from homology"/>
<keyword evidence="3 6" id="KW-0812">Transmembrane</keyword>
<dbReference type="Proteomes" id="UP001220478">
    <property type="component" value="Chromosome"/>
</dbReference>
<evidence type="ECO:0000256" key="4">
    <source>
        <dbReference type="ARBA" id="ARBA00022989"/>
    </source>
</evidence>
<comment type="similarity">
    <text evidence="2 6">Belongs to the ABC-3 integral membrane protein family.</text>
</comment>
<keyword evidence="4 7" id="KW-1133">Transmembrane helix</keyword>
<reference evidence="8 9" key="1">
    <citation type="submission" date="2023-02" db="EMBL/GenBank/DDBJ databases">
        <title>Novel Oscillospiraceae bacterial genomes.</title>
        <authorList>
            <person name="Srinivasan S."/>
            <person name="Austin M.N."/>
            <person name="Fiedler T.L."/>
            <person name="Strenk S.M."/>
            <person name="Agnew K.J."/>
            <person name="Nagana Gowda G.A."/>
            <person name="Raftery D."/>
            <person name="Beamer M.A."/>
            <person name="Achilles S.L."/>
            <person name="Wiesenfeld H.C."/>
            <person name="Fredricks D.N."/>
            <person name="Hillier S.L."/>
        </authorList>
    </citation>
    <scope>NUCLEOTIDE SEQUENCE [LARGE SCALE GENOMIC DNA]</scope>
    <source>
        <strain evidence="8 9">CHIC02 1186E3-8</strain>
    </source>
</reference>
<evidence type="ECO:0000256" key="1">
    <source>
        <dbReference type="ARBA" id="ARBA00004141"/>
    </source>
</evidence>
<gene>
    <name evidence="8" type="ORF">PYS61_00200</name>
</gene>
<dbReference type="PANTHER" id="PTHR30477">
    <property type="entry name" value="ABC-TRANSPORTER METAL-BINDING PROTEIN"/>
    <property type="match status" value="1"/>
</dbReference>
<comment type="subcellular location">
    <subcellularLocation>
        <location evidence="6">Cell membrane</location>
        <topology evidence="6">Multi-pass membrane protein</topology>
    </subcellularLocation>
    <subcellularLocation>
        <location evidence="1">Membrane</location>
        <topology evidence="1">Multi-pass membrane protein</topology>
    </subcellularLocation>
</comment>
<organism evidence="8 9">
    <name type="scientific">Amygdalobacter indicium</name>
    <dbReference type="NCBI Taxonomy" id="3029272"/>
    <lineage>
        <taxon>Bacteria</taxon>
        <taxon>Bacillati</taxon>
        <taxon>Bacillota</taxon>
        <taxon>Clostridia</taxon>
        <taxon>Eubacteriales</taxon>
        <taxon>Oscillospiraceae</taxon>
        <taxon>Amygdalobacter</taxon>
    </lineage>
</organism>
<feature type="transmembrane region" description="Helical" evidence="7">
    <location>
        <begin position="53"/>
        <end position="76"/>
    </location>
</feature>
<dbReference type="InterPro" id="IPR001626">
    <property type="entry name" value="ABC_TroCD"/>
</dbReference>
<evidence type="ECO:0000256" key="5">
    <source>
        <dbReference type="ARBA" id="ARBA00023136"/>
    </source>
</evidence>